<gene>
    <name evidence="1" type="primary">PmlGA01_080032200</name>
    <name evidence="1" type="ORF">PMLGA01_080032200</name>
</gene>
<dbReference type="AlphaFoldDB" id="A0A1C3KYM3"/>
<sequence>MQLKTQFHNFLKIHSDNSVHNCINIDNELIQNIHKFYKQKCEKHSVAIRPPSYLNEGCNNSVELSALSKTFDINNICVSLKLKLKVKNRNGKEKQNDCLYFDINPGGIMSKNQKNFFYQYKYTSEKNDEYFENLPREHKMKY</sequence>
<accession>A0A1C3KYM3</accession>
<organism evidence="1 2">
    <name type="scientific">Plasmodium malariae</name>
    <dbReference type="NCBI Taxonomy" id="5858"/>
    <lineage>
        <taxon>Eukaryota</taxon>
        <taxon>Sar</taxon>
        <taxon>Alveolata</taxon>
        <taxon>Apicomplexa</taxon>
        <taxon>Aconoidasida</taxon>
        <taxon>Haemosporida</taxon>
        <taxon>Plasmodiidae</taxon>
        <taxon>Plasmodium</taxon>
        <taxon>Plasmodium (Plasmodium)</taxon>
    </lineage>
</organism>
<protein>
    <submittedName>
        <fullName evidence="1">Uncharacterized protein</fullName>
    </submittedName>
</protein>
<dbReference type="VEuPathDB" id="PlasmoDB:PmUG01_08044800"/>
<dbReference type="Proteomes" id="UP000219799">
    <property type="component" value="Chromosome 8"/>
</dbReference>
<proteinExistence type="predicted"/>
<evidence type="ECO:0000313" key="2">
    <source>
        <dbReference type="Proteomes" id="UP000219799"/>
    </source>
</evidence>
<reference evidence="1 2" key="1">
    <citation type="submission" date="2016-06" db="EMBL/GenBank/DDBJ databases">
        <authorList>
            <consortium name="Pathogen Informatics"/>
        </authorList>
    </citation>
    <scope>NUCLEOTIDE SEQUENCE [LARGE SCALE GENOMIC DNA]</scope>
    <source>
        <strain evidence="1">PmlGA01</strain>
    </source>
</reference>
<evidence type="ECO:0000313" key="1">
    <source>
        <dbReference type="EMBL" id="SBT79358.1"/>
    </source>
</evidence>
<dbReference type="EMBL" id="LT594496">
    <property type="protein sequence ID" value="SBT79358.1"/>
    <property type="molecule type" value="Genomic_DNA"/>
</dbReference>
<feature type="non-terminal residue" evidence="1">
    <location>
        <position position="142"/>
    </location>
</feature>
<name>A0A1C3KYM3_PLAMA</name>